<dbReference type="AlphaFoldDB" id="X1W2W6"/>
<feature type="compositionally biased region" description="Basic and acidic residues" evidence="1">
    <location>
        <begin position="1"/>
        <end position="17"/>
    </location>
</feature>
<feature type="non-terminal residue" evidence="2">
    <location>
        <position position="1"/>
    </location>
</feature>
<accession>X1W2W6</accession>
<sequence length="59" mass="6302">LVPIDEWIKDLFKKKEEEESESKGSSSPSHSSESSTGGNGHQPPDAMSTLRTSLATGGR</sequence>
<feature type="compositionally biased region" description="Low complexity" evidence="1">
    <location>
        <begin position="23"/>
        <end position="35"/>
    </location>
</feature>
<name>X1W2W6_9ZZZZ</name>
<dbReference type="EMBL" id="BARW01038743">
    <property type="protein sequence ID" value="GAJ24420.1"/>
    <property type="molecule type" value="Genomic_DNA"/>
</dbReference>
<evidence type="ECO:0000256" key="1">
    <source>
        <dbReference type="SAM" id="MobiDB-lite"/>
    </source>
</evidence>
<feature type="region of interest" description="Disordered" evidence="1">
    <location>
        <begin position="1"/>
        <end position="59"/>
    </location>
</feature>
<comment type="caution">
    <text evidence="2">The sequence shown here is derived from an EMBL/GenBank/DDBJ whole genome shotgun (WGS) entry which is preliminary data.</text>
</comment>
<reference evidence="2" key="1">
    <citation type="journal article" date="2014" name="Front. Microbiol.">
        <title>High frequency of phylogenetically diverse reductive dehalogenase-homologous genes in deep subseafloor sedimentary metagenomes.</title>
        <authorList>
            <person name="Kawai M."/>
            <person name="Futagami T."/>
            <person name="Toyoda A."/>
            <person name="Takaki Y."/>
            <person name="Nishi S."/>
            <person name="Hori S."/>
            <person name="Arai W."/>
            <person name="Tsubouchi T."/>
            <person name="Morono Y."/>
            <person name="Uchiyama I."/>
            <person name="Ito T."/>
            <person name="Fujiyama A."/>
            <person name="Inagaki F."/>
            <person name="Takami H."/>
        </authorList>
    </citation>
    <scope>NUCLEOTIDE SEQUENCE</scope>
    <source>
        <strain evidence="2">Expedition CK06-06</strain>
    </source>
</reference>
<proteinExistence type="predicted"/>
<feature type="compositionally biased region" description="Polar residues" evidence="1">
    <location>
        <begin position="49"/>
        <end position="59"/>
    </location>
</feature>
<gene>
    <name evidence="2" type="ORF">S12H4_59334</name>
</gene>
<evidence type="ECO:0000313" key="2">
    <source>
        <dbReference type="EMBL" id="GAJ24420.1"/>
    </source>
</evidence>
<protein>
    <submittedName>
        <fullName evidence="2">Uncharacterized protein</fullName>
    </submittedName>
</protein>
<organism evidence="2">
    <name type="scientific">marine sediment metagenome</name>
    <dbReference type="NCBI Taxonomy" id="412755"/>
    <lineage>
        <taxon>unclassified sequences</taxon>
        <taxon>metagenomes</taxon>
        <taxon>ecological metagenomes</taxon>
    </lineage>
</organism>